<proteinExistence type="predicted"/>
<evidence type="ECO:0008006" key="5">
    <source>
        <dbReference type="Google" id="ProtNLM"/>
    </source>
</evidence>
<protein>
    <recommendedName>
        <fullName evidence="5">DUF4124 domain-containing protein</fullName>
    </recommendedName>
</protein>
<organism evidence="3 4">
    <name type="scientific">Massilia phyllostachyos</name>
    <dbReference type="NCBI Taxonomy" id="2898585"/>
    <lineage>
        <taxon>Bacteria</taxon>
        <taxon>Pseudomonadati</taxon>
        <taxon>Pseudomonadota</taxon>
        <taxon>Betaproteobacteria</taxon>
        <taxon>Burkholderiales</taxon>
        <taxon>Oxalobacteraceae</taxon>
        <taxon>Telluria group</taxon>
        <taxon>Massilia</taxon>
    </lineage>
</organism>
<sequence length="232" mass="25224">MNKSWLALAAILVSQAQAADPRYVPTPGLYEFTSSTLRVTQSESGTSRDQRDIDANSNQDVRFQREDGRSGQYNIPGNTPARTCIQPTKSGAIPAQMLAGGCIGKPGVVKGDSMVSVANCPWGKMTLSMRRLDDRNWENIVEEERSGARGGKQDLRASTAPLMAMLRQQASTGTPAQRAEAREALAGMEQQIKEAEAALRENADIIDDDVDAGSPVRTRTVIRMKRVADTCR</sequence>
<accession>A0ABS8Q6B4</accession>
<gene>
    <name evidence="3" type="ORF">LQ564_13325</name>
</gene>
<feature type="chain" id="PRO_5045640537" description="DUF4124 domain-containing protein" evidence="2">
    <location>
        <begin position="19"/>
        <end position="232"/>
    </location>
</feature>
<reference evidence="3" key="1">
    <citation type="submission" date="2021-11" db="EMBL/GenBank/DDBJ databases">
        <title>The complete genome of Massilia sp sp. G4R7.</title>
        <authorList>
            <person name="Liu L."/>
            <person name="Yue J."/>
            <person name="Yuan J."/>
            <person name="Yang F."/>
            <person name="Li L."/>
        </authorList>
    </citation>
    <scope>NUCLEOTIDE SEQUENCE</scope>
    <source>
        <strain evidence="3">G4R7</strain>
    </source>
</reference>
<feature type="signal peptide" evidence="2">
    <location>
        <begin position="1"/>
        <end position="18"/>
    </location>
</feature>
<name>A0ABS8Q6B4_9BURK</name>
<dbReference type="EMBL" id="JAJNOC010000004">
    <property type="protein sequence ID" value="MCD2517289.1"/>
    <property type="molecule type" value="Genomic_DNA"/>
</dbReference>
<evidence type="ECO:0000313" key="4">
    <source>
        <dbReference type="Proteomes" id="UP001179361"/>
    </source>
</evidence>
<dbReference type="RefSeq" id="WP_231058592.1">
    <property type="nucleotide sequence ID" value="NZ_JAJNOC010000004.1"/>
</dbReference>
<keyword evidence="2" id="KW-0732">Signal</keyword>
<keyword evidence="1" id="KW-0175">Coiled coil</keyword>
<dbReference type="Proteomes" id="UP001179361">
    <property type="component" value="Unassembled WGS sequence"/>
</dbReference>
<comment type="caution">
    <text evidence="3">The sequence shown here is derived from an EMBL/GenBank/DDBJ whole genome shotgun (WGS) entry which is preliminary data.</text>
</comment>
<keyword evidence="4" id="KW-1185">Reference proteome</keyword>
<feature type="coiled-coil region" evidence="1">
    <location>
        <begin position="178"/>
        <end position="208"/>
    </location>
</feature>
<evidence type="ECO:0000256" key="2">
    <source>
        <dbReference type="SAM" id="SignalP"/>
    </source>
</evidence>
<evidence type="ECO:0000313" key="3">
    <source>
        <dbReference type="EMBL" id="MCD2517289.1"/>
    </source>
</evidence>
<evidence type="ECO:0000256" key="1">
    <source>
        <dbReference type="SAM" id="Coils"/>
    </source>
</evidence>